<feature type="transmembrane region" description="Helical" evidence="1">
    <location>
        <begin position="112"/>
        <end position="133"/>
    </location>
</feature>
<evidence type="ECO:0000313" key="2">
    <source>
        <dbReference type="EMBL" id="EFH90685.1"/>
    </source>
</evidence>
<keyword evidence="1" id="KW-1133">Transmembrane helix</keyword>
<keyword evidence="3" id="KW-1185">Reference proteome</keyword>
<gene>
    <name evidence="2" type="ORF">Krac_12318</name>
</gene>
<evidence type="ECO:0000313" key="3">
    <source>
        <dbReference type="Proteomes" id="UP000004508"/>
    </source>
</evidence>
<feature type="transmembrane region" description="Helical" evidence="1">
    <location>
        <begin position="81"/>
        <end position="100"/>
    </location>
</feature>
<dbReference type="InParanoid" id="D6TGH3"/>
<feature type="transmembrane region" description="Helical" evidence="1">
    <location>
        <begin position="41"/>
        <end position="61"/>
    </location>
</feature>
<dbReference type="RefSeq" id="WP_007908251.1">
    <property type="nucleotide sequence ID" value="NZ_ADVG01000001.1"/>
</dbReference>
<accession>D6TGH3</accession>
<keyword evidence="1" id="KW-0812">Transmembrane</keyword>
<keyword evidence="1" id="KW-0472">Membrane</keyword>
<dbReference type="EMBL" id="ADVG01000001">
    <property type="protein sequence ID" value="EFH90685.1"/>
    <property type="molecule type" value="Genomic_DNA"/>
</dbReference>
<organism evidence="2 3">
    <name type="scientific">Ktedonobacter racemifer DSM 44963</name>
    <dbReference type="NCBI Taxonomy" id="485913"/>
    <lineage>
        <taxon>Bacteria</taxon>
        <taxon>Bacillati</taxon>
        <taxon>Chloroflexota</taxon>
        <taxon>Ktedonobacteria</taxon>
        <taxon>Ktedonobacterales</taxon>
        <taxon>Ktedonobacteraceae</taxon>
        <taxon>Ktedonobacter</taxon>
    </lineage>
</organism>
<dbReference type="AlphaFoldDB" id="D6TGH3"/>
<name>D6TGH3_KTERA</name>
<protein>
    <submittedName>
        <fullName evidence="2">Uncharacterized protein</fullName>
    </submittedName>
</protein>
<feature type="transmembrane region" description="Helical" evidence="1">
    <location>
        <begin position="153"/>
        <end position="183"/>
    </location>
</feature>
<proteinExistence type="predicted"/>
<comment type="caution">
    <text evidence="2">The sequence shown here is derived from an EMBL/GenBank/DDBJ whole genome shotgun (WGS) entry which is preliminary data.</text>
</comment>
<sequence>MDDYIEKHHPLHMENQQGEAQKEELWQHEQDVAKRSSRRRWLLIVAGVAALLPLGAIRMATSPGVEQGVLTSPFPTLLQSYALLTTGPIVSAVFWWHVIVNAAEQPNWKNGLLAALLAEFTAFPLTVILSIGVPTFFSTVFTHPEHLQQALPMLLFLSVMSFTALHYVGWYTTLCALIFGPLLGGLQGYFEWKAFLDRFERS</sequence>
<reference evidence="2 3" key="1">
    <citation type="journal article" date="2011" name="Stand. Genomic Sci.">
        <title>Non-contiguous finished genome sequence and contextual data of the filamentous soil bacterium Ktedonobacter racemifer type strain (SOSP1-21).</title>
        <authorList>
            <person name="Chang Y.J."/>
            <person name="Land M."/>
            <person name="Hauser L."/>
            <person name="Chertkov O."/>
            <person name="Del Rio T.G."/>
            <person name="Nolan M."/>
            <person name="Copeland A."/>
            <person name="Tice H."/>
            <person name="Cheng J.F."/>
            <person name="Lucas S."/>
            <person name="Han C."/>
            <person name="Goodwin L."/>
            <person name="Pitluck S."/>
            <person name="Ivanova N."/>
            <person name="Ovchinikova G."/>
            <person name="Pati A."/>
            <person name="Chen A."/>
            <person name="Palaniappan K."/>
            <person name="Mavromatis K."/>
            <person name="Liolios K."/>
            <person name="Brettin T."/>
            <person name="Fiebig A."/>
            <person name="Rohde M."/>
            <person name="Abt B."/>
            <person name="Goker M."/>
            <person name="Detter J.C."/>
            <person name="Woyke T."/>
            <person name="Bristow J."/>
            <person name="Eisen J.A."/>
            <person name="Markowitz V."/>
            <person name="Hugenholtz P."/>
            <person name="Kyrpides N.C."/>
            <person name="Klenk H.P."/>
            <person name="Lapidus A."/>
        </authorList>
    </citation>
    <scope>NUCLEOTIDE SEQUENCE [LARGE SCALE GENOMIC DNA]</scope>
    <source>
        <strain evidence="3">DSM 44963</strain>
    </source>
</reference>
<evidence type="ECO:0000256" key="1">
    <source>
        <dbReference type="SAM" id="Phobius"/>
    </source>
</evidence>
<dbReference type="Proteomes" id="UP000004508">
    <property type="component" value="Unassembled WGS sequence"/>
</dbReference>